<feature type="compositionally biased region" description="Low complexity" evidence="1">
    <location>
        <begin position="340"/>
        <end position="364"/>
    </location>
</feature>
<dbReference type="Pfam" id="PF02845">
    <property type="entry name" value="CUE"/>
    <property type="match status" value="1"/>
</dbReference>
<dbReference type="GO" id="GO:0006511">
    <property type="term" value="P:ubiquitin-dependent protein catabolic process"/>
    <property type="evidence" value="ECO:0007669"/>
    <property type="project" value="TreeGrafter"/>
</dbReference>
<dbReference type="InterPro" id="IPR009060">
    <property type="entry name" value="UBA-like_sf"/>
</dbReference>
<feature type="region of interest" description="Disordered" evidence="1">
    <location>
        <begin position="335"/>
        <end position="414"/>
    </location>
</feature>
<organism evidence="3 4">
    <name type="scientific">Ephemerocybe angulata</name>
    <dbReference type="NCBI Taxonomy" id="980116"/>
    <lineage>
        <taxon>Eukaryota</taxon>
        <taxon>Fungi</taxon>
        <taxon>Dikarya</taxon>
        <taxon>Basidiomycota</taxon>
        <taxon>Agaricomycotina</taxon>
        <taxon>Agaricomycetes</taxon>
        <taxon>Agaricomycetidae</taxon>
        <taxon>Agaricales</taxon>
        <taxon>Agaricineae</taxon>
        <taxon>Psathyrellaceae</taxon>
        <taxon>Ephemerocybe</taxon>
    </lineage>
</organism>
<feature type="compositionally biased region" description="Low complexity" evidence="1">
    <location>
        <begin position="250"/>
        <end position="261"/>
    </location>
</feature>
<dbReference type="PANTHER" id="PTHR16461">
    <property type="entry name" value="TOLL-INTERACTING PROTEIN"/>
    <property type="match status" value="1"/>
</dbReference>
<protein>
    <recommendedName>
        <fullName evidence="2">CUE domain-containing protein</fullName>
    </recommendedName>
</protein>
<dbReference type="Gene3D" id="1.10.8.10">
    <property type="entry name" value="DNA helicase RuvA subunit, C-terminal domain"/>
    <property type="match status" value="1"/>
</dbReference>
<dbReference type="EMBL" id="JACGCI010000006">
    <property type="protein sequence ID" value="KAF6763119.1"/>
    <property type="molecule type" value="Genomic_DNA"/>
</dbReference>
<feature type="region of interest" description="Disordered" evidence="1">
    <location>
        <begin position="244"/>
        <end position="316"/>
    </location>
</feature>
<dbReference type="PANTHER" id="PTHR16461:SF5">
    <property type="entry name" value="TOLL-INTERACTING PROTEIN"/>
    <property type="match status" value="1"/>
</dbReference>
<name>A0A8H6IDL1_9AGAR</name>
<feature type="region of interest" description="Disordered" evidence="1">
    <location>
        <begin position="166"/>
        <end position="219"/>
    </location>
</feature>
<comment type="caution">
    <text evidence="3">The sequence shown here is derived from an EMBL/GenBank/DDBJ whole genome shotgun (WGS) entry which is preliminary data.</text>
</comment>
<gene>
    <name evidence="3" type="ORF">DFP72DRAFT_874752</name>
</gene>
<dbReference type="GO" id="GO:0005737">
    <property type="term" value="C:cytoplasm"/>
    <property type="evidence" value="ECO:0007669"/>
    <property type="project" value="TreeGrafter"/>
</dbReference>
<feature type="compositionally biased region" description="Low complexity" evidence="1">
    <location>
        <begin position="1"/>
        <end position="24"/>
    </location>
</feature>
<dbReference type="GO" id="GO:0031624">
    <property type="term" value="F:ubiquitin conjugating enzyme binding"/>
    <property type="evidence" value="ECO:0007669"/>
    <property type="project" value="TreeGrafter"/>
</dbReference>
<dbReference type="CDD" id="cd14279">
    <property type="entry name" value="CUE"/>
    <property type="match status" value="1"/>
</dbReference>
<dbReference type="InterPro" id="IPR003892">
    <property type="entry name" value="CUE"/>
</dbReference>
<proteinExistence type="predicted"/>
<feature type="compositionally biased region" description="Low complexity" evidence="1">
    <location>
        <begin position="54"/>
        <end position="68"/>
    </location>
</feature>
<dbReference type="GO" id="GO:0043130">
    <property type="term" value="F:ubiquitin binding"/>
    <property type="evidence" value="ECO:0007669"/>
    <property type="project" value="InterPro"/>
</dbReference>
<dbReference type="PROSITE" id="PS51140">
    <property type="entry name" value="CUE"/>
    <property type="match status" value="1"/>
</dbReference>
<evidence type="ECO:0000256" key="1">
    <source>
        <dbReference type="SAM" id="MobiDB-lite"/>
    </source>
</evidence>
<evidence type="ECO:0000313" key="3">
    <source>
        <dbReference type="EMBL" id="KAF6763119.1"/>
    </source>
</evidence>
<sequence length="414" mass="43034">MSKSTASSSPEPQAAASASPPTESLFNTLTSTAPPEGANANKNPFINAADHDASPSSQGSGSSPSSSSSPPPVNASTRPLGATQDAQAAGDPRVAGLRAMFPDYDEAILLAILESANGREEGAIEILLGMSDPNYKPEAAPAAPALTQEDLDEQLARRLMIEEQDHQQARWYEQENQRPRLQQPGSRPQDPYYTGPTSGGPQGGHGGKDTMSEIQESLTKAAEVGKKTLGGLFTKVKAKIQEFEQGRSTTGGPQQPQWTGGYDPQQHAGANYAPYQPNQYHGSAAPGGTAGGTSPPQASYYDPSAPSPVISEQAISPPSRIAAPAVQGYDVSPNVSALRASSPPAGVSSTSTSTVPPPASGATPIDGGKLGLLPKRPVSLVRDSAADGKQPRRSESLDDDGLEYAENPFEDQKK</sequence>
<feature type="domain" description="CUE" evidence="2">
    <location>
        <begin position="89"/>
        <end position="132"/>
    </location>
</feature>
<feature type="compositionally biased region" description="Basic and acidic residues" evidence="1">
    <location>
        <begin position="384"/>
        <end position="396"/>
    </location>
</feature>
<evidence type="ECO:0000313" key="4">
    <source>
        <dbReference type="Proteomes" id="UP000521943"/>
    </source>
</evidence>
<dbReference type="SUPFAM" id="SSF46934">
    <property type="entry name" value="UBA-like"/>
    <property type="match status" value="1"/>
</dbReference>
<dbReference type="Proteomes" id="UP000521943">
    <property type="component" value="Unassembled WGS sequence"/>
</dbReference>
<accession>A0A8H6IDL1</accession>
<reference evidence="3 4" key="1">
    <citation type="submission" date="2020-07" db="EMBL/GenBank/DDBJ databases">
        <title>Comparative genomics of pyrophilous fungi reveals a link between fire events and developmental genes.</title>
        <authorList>
            <consortium name="DOE Joint Genome Institute"/>
            <person name="Steindorff A.S."/>
            <person name="Carver A."/>
            <person name="Calhoun S."/>
            <person name="Stillman K."/>
            <person name="Liu H."/>
            <person name="Lipzen A."/>
            <person name="Pangilinan J."/>
            <person name="Labutti K."/>
            <person name="Bruns T.D."/>
            <person name="Grigoriev I.V."/>
        </authorList>
    </citation>
    <scope>NUCLEOTIDE SEQUENCE [LARGE SCALE GENOMIC DNA]</scope>
    <source>
        <strain evidence="3 4">CBS 144469</strain>
    </source>
</reference>
<keyword evidence="4" id="KW-1185">Reference proteome</keyword>
<dbReference type="AlphaFoldDB" id="A0A8H6IDL1"/>
<feature type="region of interest" description="Disordered" evidence="1">
    <location>
        <begin position="1"/>
        <end position="91"/>
    </location>
</feature>
<feature type="compositionally biased region" description="Low complexity" evidence="1">
    <location>
        <begin position="282"/>
        <end position="296"/>
    </location>
</feature>
<dbReference type="OrthoDB" id="9942608at2759"/>
<evidence type="ECO:0000259" key="2">
    <source>
        <dbReference type="PROSITE" id="PS51140"/>
    </source>
</evidence>
<feature type="compositionally biased region" description="Basic and acidic residues" evidence="1">
    <location>
        <begin position="166"/>
        <end position="178"/>
    </location>
</feature>